<accession>A0A9W8I3P6</accession>
<evidence type="ECO:0000313" key="3">
    <source>
        <dbReference type="EMBL" id="KAJ2806114.1"/>
    </source>
</evidence>
<dbReference type="InterPro" id="IPR000198">
    <property type="entry name" value="RhoGAP_dom"/>
</dbReference>
<evidence type="ECO:0000259" key="2">
    <source>
        <dbReference type="PROSITE" id="PS50238"/>
    </source>
</evidence>
<dbReference type="OrthoDB" id="19923at2759"/>
<proteinExistence type="predicted"/>
<dbReference type="SUPFAM" id="SSF48350">
    <property type="entry name" value="GTPase activation domain, GAP"/>
    <property type="match status" value="1"/>
</dbReference>
<dbReference type="GO" id="GO:0005737">
    <property type="term" value="C:cytoplasm"/>
    <property type="evidence" value="ECO:0007669"/>
    <property type="project" value="TreeGrafter"/>
</dbReference>
<dbReference type="GO" id="GO:0007264">
    <property type="term" value="P:small GTPase-mediated signal transduction"/>
    <property type="evidence" value="ECO:0007669"/>
    <property type="project" value="TreeGrafter"/>
</dbReference>
<dbReference type="EMBL" id="JANBUO010000224">
    <property type="protein sequence ID" value="KAJ2806114.1"/>
    <property type="molecule type" value="Genomic_DNA"/>
</dbReference>
<dbReference type="Proteomes" id="UP001140094">
    <property type="component" value="Unassembled WGS sequence"/>
</dbReference>
<feature type="compositionally biased region" description="Basic and acidic residues" evidence="1">
    <location>
        <begin position="309"/>
        <end position="320"/>
    </location>
</feature>
<gene>
    <name evidence="3" type="ORF">H4R20_001810</name>
</gene>
<dbReference type="CDD" id="cd00159">
    <property type="entry name" value="RhoGAP"/>
    <property type="match status" value="1"/>
</dbReference>
<dbReference type="PANTHER" id="PTHR45808:SF2">
    <property type="entry name" value="RHO GTPASE-ACTIVATING PROTEIN 68F"/>
    <property type="match status" value="1"/>
</dbReference>
<evidence type="ECO:0000313" key="4">
    <source>
        <dbReference type="Proteomes" id="UP001140094"/>
    </source>
</evidence>
<dbReference type="Pfam" id="PF00620">
    <property type="entry name" value="RhoGAP"/>
    <property type="match status" value="1"/>
</dbReference>
<name>A0A9W8I3P6_9FUNG</name>
<dbReference type="AlphaFoldDB" id="A0A9W8I3P6"/>
<dbReference type="SMART" id="SM00324">
    <property type="entry name" value="RhoGAP"/>
    <property type="match status" value="1"/>
</dbReference>
<dbReference type="PANTHER" id="PTHR45808">
    <property type="entry name" value="RHO GTPASE-ACTIVATING PROTEIN 68F"/>
    <property type="match status" value="1"/>
</dbReference>
<sequence>MKVEDREVATTSAGTHAFPEHPEEEGEQIFGKALSEIMADGVIALPRPVRESIAFIRHHGLSTDGLFRRSPPSTSLRAAKTGYNRGQNVDLSLAGVHVAAVLLKVFFRELPTPVFSSGDGATAGSCSYDIVRSLPAAKKHQQPHNTEVDVARQMDTVRIRYVKEVILPALGKECRQLLCFVCALLNVVARNESANRMSSYNLAVVFAPNMARSSNPVDDVSMCGAGPEAATVGGVLQIMIQHFDQVFDVEIALALGGPQRVQNVDDVANEVLDVVDLMNSPITAANLSDTSKATSPGTADNKPTSPVELSKDADADRNSTEVDGSTS</sequence>
<organism evidence="3 4">
    <name type="scientific">Coemansia guatemalensis</name>
    <dbReference type="NCBI Taxonomy" id="2761395"/>
    <lineage>
        <taxon>Eukaryota</taxon>
        <taxon>Fungi</taxon>
        <taxon>Fungi incertae sedis</taxon>
        <taxon>Zoopagomycota</taxon>
        <taxon>Kickxellomycotina</taxon>
        <taxon>Kickxellomycetes</taxon>
        <taxon>Kickxellales</taxon>
        <taxon>Kickxellaceae</taxon>
        <taxon>Coemansia</taxon>
    </lineage>
</organism>
<protein>
    <recommendedName>
        <fullName evidence="2">Rho-GAP domain-containing protein</fullName>
    </recommendedName>
</protein>
<dbReference type="PROSITE" id="PS50238">
    <property type="entry name" value="RHOGAP"/>
    <property type="match status" value="1"/>
</dbReference>
<dbReference type="Gene3D" id="1.10.555.10">
    <property type="entry name" value="Rho GTPase activation protein"/>
    <property type="match status" value="1"/>
</dbReference>
<keyword evidence="4" id="KW-1185">Reference proteome</keyword>
<reference evidence="3" key="1">
    <citation type="submission" date="2022-07" db="EMBL/GenBank/DDBJ databases">
        <title>Phylogenomic reconstructions and comparative analyses of Kickxellomycotina fungi.</title>
        <authorList>
            <person name="Reynolds N.K."/>
            <person name="Stajich J.E."/>
            <person name="Barry K."/>
            <person name="Grigoriev I.V."/>
            <person name="Crous P."/>
            <person name="Smith M.E."/>
        </authorList>
    </citation>
    <scope>NUCLEOTIDE SEQUENCE</scope>
    <source>
        <strain evidence="3">NRRL 1565</strain>
    </source>
</reference>
<dbReference type="InterPro" id="IPR008936">
    <property type="entry name" value="Rho_GTPase_activation_prot"/>
</dbReference>
<feature type="region of interest" description="Disordered" evidence="1">
    <location>
        <begin position="287"/>
        <end position="327"/>
    </location>
</feature>
<feature type="compositionally biased region" description="Polar residues" evidence="1">
    <location>
        <begin position="287"/>
        <end position="304"/>
    </location>
</feature>
<feature type="domain" description="Rho-GAP" evidence="2">
    <location>
        <begin position="32"/>
        <end position="247"/>
    </location>
</feature>
<feature type="region of interest" description="Disordered" evidence="1">
    <location>
        <begin position="1"/>
        <end position="24"/>
    </location>
</feature>
<dbReference type="GO" id="GO:0005096">
    <property type="term" value="F:GTPase activator activity"/>
    <property type="evidence" value="ECO:0007669"/>
    <property type="project" value="TreeGrafter"/>
</dbReference>
<comment type="caution">
    <text evidence="3">The sequence shown here is derived from an EMBL/GenBank/DDBJ whole genome shotgun (WGS) entry which is preliminary data.</text>
</comment>
<evidence type="ECO:0000256" key="1">
    <source>
        <dbReference type="SAM" id="MobiDB-lite"/>
    </source>
</evidence>